<protein>
    <submittedName>
        <fullName evidence="1">Uncharacterized protein</fullName>
    </submittedName>
</protein>
<organism evidence="1 2">
    <name type="scientific">Candidatus Methylumidiphilus alinenensis</name>
    <dbReference type="NCBI Taxonomy" id="2202197"/>
    <lineage>
        <taxon>Bacteria</taxon>
        <taxon>Pseudomonadati</taxon>
        <taxon>Pseudomonadota</taxon>
        <taxon>Gammaproteobacteria</taxon>
        <taxon>Methylococcales</taxon>
        <taxon>Candidatus Methylumidiphilus</taxon>
    </lineage>
</organism>
<dbReference type="EMBL" id="QJPH01000339">
    <property type="protein sequence ID" value="PZN77308.1"/>
    <property type="molecule type" value="Genomic_DNA"/>
</dbReference>
<gene>
    <name evidence="1" type="ORF">DM484_15085</name>
</gene>
<sequence>MNIRNAALILGLFLALAIPAIAFSGDSALYSNLNTPLVVAKDDAKCDICLKKLAALCDSENKLCASKDGAAACQAYYEKCKAGVRARCGGPTMCD</sequence>
<comment type="caution">
    <text evidence="1">The sequence shown here is derived from an EMBL/GenBank/DDBJ whole genome shotgun (WGS) entry which is preliminary data.</text>
</comment>
<dbReference type="Proteomes" id="UP000249396">
    <property type="component" value="Unassembled WGS sequence"/>
</dbReference>
<name>A0A2W4RBT7_9GAMM</name>
<proteinExistence type="predicted"/>
<evidence type="ECO:0000313" key="2">
    <source>
        <dbReference type="Proteomes" id="UP000249396"/>
    </source>
</evidence>
<evidence type="ECO:0000313" key="1">
    <source>
        <dbReference type="EMBL" id="PZN77308.1"/>
    </source>
</evidence>
<dbReference type="AlphaFoldDB" id="A0A2W4RBT7"/>
<reference evidence="1 2" key="1">
    <citation type="journal article" date="2018" name="Aquat. Microb. Ecol.">
        <title>Gammaproteobacterial methanotrophs dominate.</title>
        <authorList>
            <person name="Rissanen A.J."/>
            <person name="Saarenheimo J."/>
            <person name="Tiirola M."/>
            <person name="Peura S."/>
            <person name="Aalto S.L."/>
            <person name="Karvinen A."/>
            <person name="Nykanen H."/>
        </authorList>
    </citation>
    <scope>NUCLEOTIDE SEQUENCE [LARGE SCALE GENOMIC DNA]</scope>
    <source>
        <strain evidence="1">AMbin10</strain>
    </source>
</reference>
<accession>A0A2W4RBT7</accession>